<evidence type="ECO:0000313" key="3">
    <source>
        <dbReference type="Proteomes" id="UP001500603"/>
    </source>
</evidence>
<gene>
    <name evidence="2" type="ORF">GCM10023318_01880</name>
</gene>
<keyword evidence="3" id="KW-1185">Reference proteome</keyword>
<dbReference type="EMBL" id="BAABJM010000001">
    <property type="protein sequence ID" value="GAA5042090.1"/>
    <property type="molecule type" value="Genomic_DNA"/>
</dbReference>
<feature type="chain" id="PRO_5045434669" evidence="1">
    <location>
        <begin position="27"/>
        <end position="76"/>
    </location>
</feature>
<keyword evidence="1" id="KW-0732">Signal</keyword>
<feature type="signal peptide" evidence="1">
    <location>
        <begin position="1"/>
        <end position="26"/>
    </location>
</feature>
<sequence length="76" mass="7609">MIGVKIAAAGALCVAALFIQAPLAQAETTEVASGSSSSIGCFLGWFSALSGQPNSCWGVNPPISEEGNQATELAIP</sequence>
<comment type="caution">
    <text evidence="2">The sequence shown here is derived from an EMBL/GenBank/DDBJ whole genome shotgun (WGS) entry which is preliminary data.</text>
</comment>
<organism evidence="2 3">
    <name type="scientific">Nocardia callitridis</name>
    <dbReference type="NCBI Taxonomy" id="648753"/>
    <lineage>
        <taxon>Bacteria</taxon>
        <taxon>Bacillati</taxon>
        <taxon>Actinomycetota</taxon>
        <taxon>Actinomycetes</taxon>
        <taxon>Mycobacteriales</taxon>
        <taxon>Nocardiaceae</taxon>
        <taxon>Nocardia</taxon>
    </lineage>
</organism>
<evidence type="ECO:0000313" key="2">
    <source>
        <dbReference type="EMBL" id="GAA5042090.1"/>
    </source>
</evidence>
<name>A0ABP9JR16_9NOCA</name>
<proteinExistence type="predicted"/>
<protein>
    <submittedName>
        <fullName evidence="2">Uncharacterized protein</fullName>
    </submittedName>
</protein>
<reference evidence="3" key="1">
    <citation type="journal article" date="2019" name="Int. J. Syst. Evol. Microbiol.">
        <title>The Global Catalogue of Microorganisms (GCM) 10K type strain sequencing project: providing services to taxonomists for standard genome sequencing and annotation.</title>
        <authorList>
            <consortium name="The Broad Institute Genomics Platform"/>
            <consortium name="The Broad Institute Genome Sequencing Center for Infectious Disease"/>
            <person name="Wu L."/>
            <person name="Ma J."/>
        </authorList>
    </citation>
    <scope>NUCLEOTIDE SEQUENCE [LARGE SCALE GENOMIC DNA]</scope>
    <source>
        <strain evidence="3">JCM 18298</strain>
    </source>
</reference>
<dbReference type="Proteomes" id="UP001500603">
    <property type="component" value="Unassembled WGS sequence"/>
</dbReference>
<accession>A0ABP9JR16</accession>
<evidence type="ECO:0000256" key="1">
    <source>
        <dbReference type="SAM" id="SignalP"/>
    </source>
</evidence>